<gene>
    <name evidence="1" type="ORF">GHK86_00355</name>
</gene>
<sequence length="410" mass="41389">MLKRASLRRRAPHDERGSLIVVLLVILVLATLAAALLTQVVASDKTAFSAQNHDAAVAAAEAGVSDALFRLDQQTGSSPDFCVLGTGKSTITSTDCPSPVATSVPGAGDVSYLASYDRSTGRYTIRSEAWVNGSEGAVQVTATHTVAYPFAVYGQTKLKFDGTNEFRYYNDANPQSDDNPASSGTGGTTVAIGTAGQVDCTGGVGSVETVLYTSAASQTNCPDVQAPAGNYAMPSTTAPSGALACPGTGTGGGTIGSSGSTTYLPAGTYLCATAVTLSGTIDLTGPVKLYIAPPAGTTNALTISGGAEVNVPAAPALPQASLLQIFSGSTAGFGNYNGAGTFTFGGTIDAPNGNLVGDGCKSTFYGSLVLNTDTCNGAHLSMYYDTSLSSLYSSWSISGYTEIPASDVAP</sequence>
<evidence type="ECO:0000313" key="2">
    <source>
        <dbReference type="Proteomes" id="UP000437736"/>
    </source>
</evidence>
<accession>A0ABW9QPD2</accession>
<keyword evidence="2" id="KW-1185">Reference proteome</keyword>
<evidence type="ECO:0000313" key="1">
    <source>
        <dbReference type="EMBL" id="MST31182.1"/>
    </source>
</evidence>
<protein>
    <recommendedName>
        <fullName evidence="3">Type 4 fimbrial biogenesis protein PilX N-terminal domain-containing protein</fullName>
    </recommendedName>
</protein>
<comment type="caution">
    <text evidence="1">The sequence shown here is derived from an EMBL/GenBank/DDBJ whole genome shotgun (WGS) entry which is preliminary data.</text>
</comment>
<organism evidence="1 2">
    <name type="scientific">Acidiferrimicrobium australe</name>
    <dbReference type="NCBI Taxonomy" id="2664430"/>
    <lineage>
        <taxon>Bacteria</taxon>
        <taxon>Bacillati</taxon>
        <taxon>Actinomycetota</taxon>
        <taxon>Acidimicrobiia</taxon>
        <taxon>Acidimicrobiales</taxon>
        <taxon>Acidimicrobiaceae</taxon>
        <taxon>Acidiferrimicrobium</taxon>
    </lineage>
</organism>
<dbReference type="Proteomes" id="UP000437736">
    <property type="component" value="Unassembled WGS sequence"/>
</dbReference>
<proteinExistence type="predicted"/>
<evidence type="ECO:0008006" key="3">
    <source>
        <dbReference type="Google" id="ProtNLM"/>
    </source>
</evidence>
<reference evidence="1 2" key="1">
    <citation type="submission" date="2019-11" db="EMBL/GenBank/DDBJ databases">
        <title>Acidiferrimicrobium australis gen. nov., sp. nov., an acidophilic and obligately heterotrophic, member of the Actinobacteria that catalyses dissimilatory oxido- reduction of iron isolated from metal-rich acidic water in Chile.</title>
        <authorList>
            <person name="Gonzalez D."/>
            <person name="Huber K."/>
            <person name="Hedrich S."/>
            <person name="Rojas-Villalobos C."/>
            <person name="Quatrini R."/>
            <person name="Dinamarca M.A."/>
            <person name="Schwarz A."/>
            <person name="Canales C."/>
            <person name="Nancucheo I."/>
        </authorList>
    </citation>
    <scope>NUCLEOTIDE SEQUENCE [LARGE SCALE GENOMIC DNA]</scope>
    <source>
        <strain evidence="1 2">USS-CCA1</strain>
    </source>
</reference>
<dbReference type="EMBL" id="WJHE01000015">
    <property type="protein sequence ID" value="MST31182.1"/>
    <property type="molecule type" value="Genomic_DNA"/>
</dbReference>
<name>A0ABW9QPD2_9ACTN</name>